<evidence type="ECO:0000313" key="3">
    <source>
        <dbReference type="Proteomes" id="UP000522081"/>
    </source>
</evidence>
<comment type="caution">
    <text evidence="2">The sequence shown here is derived from an EMBL/GenBank/DDBJ whole genome shotgun (WGS) entry which is preliminary data.</text>
</comment>
<dbReference type="Proteomes" id="UP000522081">
    <property type="component" value="Unassembled WGS sequence"/>
</dbReference>
<accession>A0A7Z0BU97</accession>
<evidence type="ECO:0000313" key="2">
    <source>
        <dbReference type="EMBL" id="NYH94070.1"/>
    </source>
</evidence>
<reference evidence="2 3" key="1">
    <citation type="submission" date="2020-07" db="EMBL/GenBank/DDBJ databases">
        <title>Genomic Encyclopedia of Type Strains, Phase IV (KMG-IV): sequencing the most valuable type-strain genomes for metagenomic binning, comparative biology and taxonomic classification.</title>
        <authorList>
            <person name="Goeker M."/>
        </authorList>
    </citation>
    <scope>NUCLEOTIDE SEQUENCE [LARGE SCALE GENOMIC DNA]</scope>
    <source>
        <strain evidence="2 3">DSM 29043</strain>
    </source>
</reference>
<dbReference type="GO" id="GO:0016787">
    <property type="term" value="F:hydrolase activity"/>
    <property type="evidence" value="ECO:0007669"/>
    <property type="project" value="UniProtKB-KW"/>
</dbReference>
<dbReference type="InterPro" id="IPR000073">
    <property type="entry name" value="AB_hydrolase_1"/>
</dbReference>
<dbReference type="AlphaFoldDB" id="A0A7Z0BU97"/>
<dbReference type="RefSeq" id="WP_179406025.1">
    <property type="nucleotide sequence ID" value="NZ_BMGF01000001.1"/>
</dbReference>
<feature type="domain" description="AB hydrolase-1" evidence="1">
    <location>
        <begin position="40"/>
        <end position="248"/>
    </location>
</feature>
<gene>
    <name evidence="2" type="ORF">FHS75_000375</name>
</gene>
<dbReference type="Pfam" id="PF12697">
    <property type="entry name" value="Abhydrolase_6"/>
    <property type="match status" value="1"/>
</dbReference>
<dbReference type="NCBIfam" id="TIGR03100">
    <property type="entry name" value="hydr1_PEP"/>
    <property type="match status" value="1"/>
</dbReference>
<dbReference type="EMBL" id="JACBZF010000001">
    <property type="protein sequence ID" value="NYH94070.1"/>
    <property type="molecule type" value="Genomic_DNA"/>
</dbReference>
<keyword evidence="2" id="KW-0378">Hydrolase</keyword>
<organism evidence="2 3">
    <name type="scientific">Novosphingobium marinum</name>
    <dbReference type="NCBI Taxonomy" id="1514948"/>
    <lineage>
        <taxon>Bacteria</taxon>
        <taxon>Pseudomonadati</taxon>
        <taxon>Pseudomonadota</taxon>
        <taxon>Alphaproteobacteria</taxon>
        <taxon>Sphingomonadales</taxon>
        <taxon>Sphingomonadaceae</taxon>
        <taxon>Novosphingobium</taxon>
    </lineage>
</organism>
<dbReference type="SUPFAM" id="SSF53474">
    <property type="entry name" value="alpha/beta-Hydrolases"/>
    <property type="match status" value="1"/>
</dbReference>
<keyword evidence="3" id="KW-1185">Reference proteome</keyword>
<evidence type="ECO:0000259" key="1">
    <source>
        <dbReference type="Pfam" id="PF12697"/>
    </source>
</evidence>
<dbReference type="Gene3D" id="3.40.50.1820">
    <property type="entry name" value="alpha/beta hydrolase"/>
    <property type="match status" value="1"/>
</dbReference>
<proteinExistence type="predicted"/>
<sequence length="257" mass="27643">MTRRHVAFECEGSRLAGTLDEGGARSALLIVTGGNEVRAGAWGGQSWLAARLSGEGYPVFRFDRRGTGDSEGANGEFRSSAADIAAALSTLRRECPDVRRVVGFGNCDAASALMLAEGAGCDALALSNPWTIEQDDAAPSPEALRDHYKRRLADPAAVKRLFTGKVSPRRLAGSLLGALRPPPPPTSLAEAMKSGIARYQGNVRFLVAERDRTAQAFLSTWDRSDPQIERCPDATHSYVEPHAREWLVQRLLGALAT</sequence>
<name>A0A7Z0BU97_9SPHN</name>
<protein>
    <submittedName>
        <fullName evidence="2">Exosortase A-associated hydrolase 1</fullName>
    </submittedName>
</protein>
<dbReference type="InterPro" id="IPR017531">
    <property type="entry name" value="Hydrolase-1_PEP"/>
</dbReference>
<dbReference type="InterPro" id="IPR029058">
    <property type="entry name" value="AB_hydrolase_fold"/>
</dbReference>